<keyword evidence="5" id="KW-1185">Reference proteome</keyword>
<protein>
    <recommendedName>
        <fullName evidence="2">Pyridinium-3,5-bisthiocarboxylic acid mononucleotide nickel insertion protein</fullName>
        <shortName evidence="2">P2TMN nickel insertion protein</shortName>
        <ecNumber evidence="2">4.99.1.12</ecNumber>
    </recommendedName>
    <alternativeName>
        <fullName evidence="2">Nickel-pincer cofactor biosynthesis protein LarC</fullName>
    </alternativeName>
</protein>
<feature type="region of interest" description="Disordered" evidence="3">
    <location>
        <begin position="72"/>
        <end position="131"/>
    </location>
</feature>
<feature type="compositionally biased region" description="Basic and acidic residues" evidence="3">
    <location>
        <begin position="77"/>
        <end position="100"/>
    </location>
</feature>
<dbReference type="InterPro" id="IPR002822">
    <property type="entry name" value="Ni_insertion"/>
</dbReference>
<keyword evidence="2" id="KW-0456">Lyase</keyword>
<dbReference type="PANTHER" id="PTHR36566:SF1">
    <property type="entry name" value="PYRIDINIUM-3,5-BISTHIOCARBOXYLIC ACID MONONUCLEOTIDE NICKEL INSERTION PROTEIN"/>
    <property type="match status" value="1"/>
</dbReference>
<dbReference type="AlphaFoldDB" id="A0A1H8Q3B9"/>
<evidence type="ECO:0000256" key="2">
    <source>
        <dbReference type="HAMAP-Rule" id="MF_01074"/>
    </source>
</evidence>
<dbReference type="RefSeq" id="WP_091743881.1">
    <property type="nucleotide sequence ID" value="NZ_FODY01000002.1"/>
</dbReference>
<dbReference type="Pfam" id="PF01969">
    <property type="entry name" value="Ni_insertion"/>
    <property type="match status" value="1"/>
</dbReference>
<dbReference type="EMBL" id="FODY01000002">
    <property type="protein sequence ID" value="SEO48700.1"/>
    <property type="molecule type" value="Genomic_DNA"/>
</dbReference>
<comment type="catalytic activity">
    <reaction evidence="2">
        <text>Ni(II)-pyridinium-3,5-bisthiocarboxylate mononucleotide = pyridinium-3,5-bisthiocarboxylate mononucleotide + Ni(2+)</text>
        <dbReference type="Rhea" id="RHEA:54784"/>
        <dbReference type="ChEBI" id="CHEBI:49786"/>
        <dbReference type="ChEBI" id="CHEBI:137372"/>
        <dbReference type="ChEBI" id="CHEBI:137373"/>
        <dbReference type="EC" id="4.99.1.12"/>
    </reaction>
</comment>
<dbReference type="GO" id="GO:0016829">
    <property type="term" value="F:lyase activity"/>
    <property type="evidence" value="ECO:0007669"/>
    <property type="project" value="UniProtKB-UniRule"/>
</dbReference>
<dbReference type="STRING" id="112903.SAMN04490178_102172"/>
<dbReference type="PANTHER" id="PTHR36566">
    <property type="entry name" value="NICKEL INSERTION PROTEIN-RELATED"/>
    <property type="match status" value="1"/>
</dbReference>
<name>A0A1H8Q3B9_9FIRM</name>
<organism evidence="4 5">
    <name type="scientific">Propionispora vibrioides</name>
    <dbReference type="NCBI Taxonomy" id="112903"/>
    <lineage>
        <taxon>Bacteria</taxon>
        <taxon>Bacillati</taxon>
        <taxon>Bacillota</taxon>
        <taxon>Negativicutes</taxon>
        <taxon>Selenomonadales</taxon>
        <taxon>Sporomusaceae</taxon>
        <taxon>Propionispora</taxon>
    </lineage>
</organism>
<evidence type="ECO:0000313" key="4">
    <source>
        <dbReference type="EMBL" id="SEO48700.1"/>
    </source>
</evidence>
<comment type="similarity">
    <text evidence="2">Belongs to the LarC family.</text>
</comment>
<sequence length="457" mass="50656">MRILYYDCFCGISGDMNLAALLDLGVDEGYLRQELAKLELGGEYVITVEQAMKQGITGTQVKVHLTAEPEPAQADETGDRHSHNQGHGDHHHHHDDDDHHHHGHEHHHHEQEEHAHHHHSSSTAAGEGDKPHVHRNLYDIEQIINNSRLSERVKALSCRMFRKIAAAEAKVHGKTVEEVHFHEVGATDSIVDMVGAAIALDYLQVDKILASTVQVGGGFVKCAHGVMPVPAPATAELLQGIPVKSGLVPFETTTPTGAAVLAANVDQFTDEIDFIIEKTGYGIGHRDMDIPNVLRVYLGRDDSRSAAKTGQWIWETNLDDMSPEQYGYVEERLFAAGALDVWKSPIVMKKGRLATTLSVLAEAANEQAVLDLLLQETTALGVRKYPVEKIMLDREFETLDTCYGQISVKKAYYGGKLVKYKPEYEDCRRSAAAHAVPLTFIYREVAKLMEEKGYASK</sequence>
<evidence type="ECO:0000256" key="1">
    <source>
        <dbReference type="ARBA" id="ARBA00022596"/>
    </source>
</evidence>
<dbReference type="Gene3D" id="3.10.20.300">
    <property type="entry name" value="mk0293 like domain"/>
    <property type="match status" value="1"/>
</dbReference>
<proteinExistence type="inferred from homology"/>
<reference evidence="4 5" key="1">
    <citation type="submission" date="2016-10" db="EMBL/GenBank/DDBJ databases">
        <authorList>
            <person name="de Groot N.N."/>
        </authorList>
    </citation>
    <scope>NUCLEOTIDE SEQUENCE [LARGE SCALE GENOMIC DNA]</scope>
    <source>
        <strain evidence="4 5">DSM 13305</strain>
    </source>
</reference>
<gene>
    <name evidence="2" type="primary">larC</name>
    <name evidence="4" type="ORF">SAMN04490178_102172</name>
</gene>
<dbReference type="Gene3D" id="3.30.70.1380">
    <property type="entry name" value="Transcriptional regulatory protein pf0864 domain like"/>
    <property type="match status" value="1"/>
</dbReference>
<evidence type="ECO:0000256" key="3">
    <source>
        <dbReference type="SAM" id="MobiDB-lite"/>
    </source>
</evidence>
<dbReference type="OrthoDB" id="9765625at2"/>
<dbReference type="EC" id="4.99.1.12" evidence="2"/>
<keyword evidence="1 2" id="KW-0533">Nickel</keyword>
<dbReference type="GO" id="GO:0016151">
    <property type="term" value="F:nickel cation binding"/>
    <property type="evidence" value="ECO:0007669"/>
    <property type="project" value="UniProtKB-UniRule"/>
</dbReference>
<dbReference type="HAMAP" id="MF_01074">
    <property type="entry name" value="LarC"/>
    <property type="match status" value="1"/>
</dbReference>
<dbReference type="Proteomes" id="UP000198847">
    <property type="component" value="Unassembled WGS sequence"/>
</dbReference>
<evidence type="ECO:0000313" key="5">
    <source>
        <dbReference type="Proteomes" id="UP000198847"/>
    </source>
</evidence>
<dbReference type="NCBIfam" id="TIGR00299">
    <property type="entry name" value="nickel pincer cofactor biosynthesis protein LarC"/>
    <property type="match status" value="1"/>
</dbReference>
<comment type="function">
    <text evidence="2">Involved in the biosynthesis of a nickel-pincer cofactor ((SCS)Ni(II) pincer complex). Binds Ni(2+), and functions in nickel delivery to pyridinium-3,5-bisthiocarboxylic acid mononucleotide (P2TMN), to form the mature cofactor. Is thus probably required for the activation of nickel-pincer cofactor-dependent enzymes.</text>
</comment>
<dbReference type="GO" id="GO:0051604">
    <property type="term" value="P:protein maturation"/>
    <property type="evidence" value="ECO:0007669"/>
    <property type="project" value="UniProtKB-UniRule"/>
</dbReference>
<accession>A0A1H8Q3B9</accession>